<gene>
    <name evidence="8" type="primary">mreC</name>
    <name evidence="8" type="ORF">HYY65_09960</name>
</gene>
<dbReference type="NCBIfam" id="TIGR00219">
    <property type="entry name" value="mreC"/>
    <property type="match status" value="1"/>
</dbReference>
<feature type="domain" description="Rod shape-determining protein MreC beta-barrel core" evidence="7">
    <location>
        <begin position="121"/>
        <end position="266"/>
    </location>
</feature>
<dbReference type="Proteomes" id="UP000741360">
    <property type="component" value="Unassembled WGS sequence"/>
</dbReference>
<organism evidence="8 9">
    <name type="scientific">Tectimicrobiota bacterium</name>
    <dbReference type="NCBI Taxonomy" id="2528274"/>
    <lineage>
        <taxon>Bacteria</taxon>
        <taxon>Pseudomonadati</taxon>
        <taxon>Nitrospinota/Tectimicrobiota group</taxon>
        <taxon>Candidatus Tectimicrobiota</taxon>
    </lineage>
</organism>
<dbReference type="Pfam" id="PF04085">
    <property type="entry name" value="MreC"/>
    <property type="match status" value="1"/>
</dbReference>
<evidence type="ECO:0000256" key="6">
    <source>
        <dbReference type="SAM" id="Phobius"/>
    </source>
</evidence>
<dbReference type="PANTHER" id="PTHR34138">
    <property type="entry name" value="CELL SHAPE-DETERMINING PROTEIN MREC"/>
    <property type="match status" value="1"/>
</dbReference>
<dbReference type="Gene3D" id="2.40.10.340">
    <property type="entry name" value="Rod shape-determining protein MreC, domain 1"/>
    <property type="match status" value="1"/>
</dbReference>
<proteinExistence type="inferred from homology"/>
<dbReference type="InterPro" id="IPR007221">
    <property type="entry name" value="MreC"/>
</dbReference>
<sequence length="270" mass="29715">MRGRRSSGIWSLILLMVAGFGLITLNLKKEKAITSLESFALAVLSPVHGFITGTTQQVENAWEGYLDLVQVKRENTKLREEVRKLREMANAGVELQQQNRRLLQLLDFKEKTQFDLVLAQVIGVDSSNWSRAIFINRGSRDGIRKDLPVVTHEGVVGRVIEATPDAAKVLLITDPRSAVDALIQRTRDTGIVVGDDARHARMKYLPLESNLKTGDLVISSGLGGIFPKGLVVGRVTGVTKQKFGLFQEAEISPSANLSRLEEVFVIAKGS</sequence>
<evidence type="ECO:0000256" key="1">
    <source>
        <dbReference type="ARBA" id="ARBA00009369"/>
    </source>
</evidence>
<evidence type="ECO:0000256" key="4">
    <source>
        <dbReference type="ARBA" id="ARBA00032089"/>
    </source>
</evidence>
<dbReference type="GO" id="GO:0008360">
    <property type="term" value="P:regulation of cell shape"/>
    <property type="evidence" value="ECO:0007669"/>
    <property type="project" value="UniProtKB-KW"/>
</dbReference>
<dbReference type="InterPro" id="IPR042175">
    <property type="entry name" value="Cell/Rod_MreC_2"/>
</dbReference>
<evidence type="ECO:0000313" key="9">
    <source>
        <dbReference type="Proteomes" id="UP000741360"/>
    </source>
</evidence>
<keyword evidence="6" id="KW-0472">Membrane</keyword>
<keyword evidence="6" id="KW-0812">Transmembrane</keyword>
<dbReference type="InterPro" id="IPR055342">
    <property type="entry name" value="MreC_beta-barrel_core"/>
</dbReference>
<accession>A0A932GQR3</accession>
<evidence type="ECO:0000256" key="3">
    <source>
        <dbReference type="ARBA" id="ARBA00022960"/>
    </source>
</evidence>
<dbReference type="PIRSF" id="PIRSF038471">
    <property type="entry name" value="MreC"/>
    <property type="match status" value="1"/>
</dbReference>
<evidence type="ECO:0000256" key="2">
    <source>
        <dbReference type="ARBA" id="ARBA00013855"/>
    </source>
</evidence>
<name>A0A932GQR3_UNCTE</name>
<keyword evidence="3 5" id="KW-0133">Cell shape</keyword>
<comment type="similarity">
    <text evidence="1 5">Belongs to the MreC family.</text>
</comment>
<dbReference type="InterPro" id="IPR042177">
    <property type="entry name" value="Cell/Rod_1"/>
</dbReference>
<dbReference type="AlphaFoldDB" id="A0A932GQR3"/>
<dbReference type="Gene3D" id="2.40.10.350">
    <property type="entry name" value="Rod shape-determining protein MreC, domain 2"/>
    <property type="match status" value="1"/>
</dbReference>
<evidence type="ECO:0000259" key="7">
    <source>
        <dbReference type="Pfam" id="PF04085"/>
    </source>
</evidence>
<evidence type="ECO:0000313" key="8">
    <source>
        <dbReference type="EMBL" id="MBI3015363.1"/>
    </source>
</evidence>
<dbReference type="EMBL" id="JACPSX010000189">
    <property type="protein sequence ID" value="MBI3015363.1"/>
    <property type="molecule type" value="Genomic_DNA"/>
</dbReference>
<feature type="transmembrane region" description="Helical" evidence="6">
    <location>
        <begin position="7"/>
        <end position="27"/>
    </location>
</feature>
<dbReference type="GO" id="GO:0005886">
    <property type="term" value="C:plasma membrane"/>
    <property type="evidence" value="ECO:0007669"/>
    <property type="project" value="TreeGrafter"/>
</dbReference>
<dbReference type="PANTHER" id="PTHR34138:SF1">
    <property type="entry name" value="CELL SHAPE-DETERMINING PROTEIN MREC"/>
    <property type="match status" value="1"/>
</dbReference>
<protein>
    <recommendedName>
        <fullName evidence="2 5">Cell shape-determining protein MreC</fullName>
    </recommendedName>
    <alternativeName>
        <fullName evidence="4 5">Cell shape protein MreC</fullName>
    </alternativeName>
</protein>
<comment type="function">
    <text evidence="5">Involved in formation and maintenance of cell shape.</text>
</comment>
<comment type="caution">
    <text evidence="8">The sequence shown here is derived from an EMBL/GenBank/DDBJ whole genome shotgun (WGS) entry which is preliminary data.</text>
</comment>
<keyword evidence="6" id="KW-1133">Transmembrane helix</keyword>
<reference evidence="8" key="1">
    <citation type="submission" date="2020-07" db="EMBL/GenBank/DDBJ databases">
        <title>Huge and variable diversity of episymbiotic CPR bacteria and DPANN archaea in groundwater ecosystems.</title>
        <authorList>
            <person name="He C.Y."/>
            <person name="Keren R."/>
            <person name="Whittaker M."/>
            <person name="Farag I.F."/>
            <person name="Doudna J."/>
            <person name="Cate J.H.D."/>
            <person name="Banfield J.F."/>
        </authorList>
    </citation>
    <scope>NUCLEOTIDE SEQUENCE</scope>
    <source>
        <strain evidence="8">NC_groundwater_717_Ag_S-0.2um_59_8</strain>
    </source>
</reference>
<evidence type="ECO:0000256" key="5">
    <source>
        <dbReference type="PIRNR" id="PIRNR038471"/>
    </source>
</evidence>